<comment type="caution">
    <text evidence="1">The sequence shown here is derived from an EMBL/GenBank/DDBJ whole genome shotgun (WGS) entry which is preliminary data.</text>
</comment>
<feature type="non-terminal residue" evidence="1">
    <location>
        <position position="62"/>
    </location>
</feature>
<gene>
    <name evidence="1" type="ORF">CCACVL1_27110</name>
</gene>
<dbReference type="EMBL" id="AWWV01014605">
    <property type="protein sequence ID" value="OMO55659.1"/>
    <property type="molecule type" value="Genomic_DNA"/>
</dbReference>
<dbReference type="Proteomes" id="UP000188268">
    <property type="component" value="Unassembled WGS sequence"/>
</dbReference>
<evidence type="ECO:0000313" key="2">
    <source>
        <dbReference type="Proteomes" id="UP000188268"/>
    </source>
</evidence>
<name>A0A1R3GC39_COCAP</name>
<organism evidence="1 2">
    <name type="scientific">Corchorus capsularis</name>
    <name type="common">Jute</name>
    <dbReference type="NCBI Taxonomy" id="210143"/>
    <lineage>
        <taxon>Eukaryota</taxon>
        <taxon>Viridiplantae</taxon>
        <taxon>Streptophyta</taxon>
        <taxon>Embryophyta</taxon>
        <taxon>Tracheophyta</taxon>
        <taxon>Spermatophyta</taxon>
        <taxon>Magnoliopsida</taxon>
        <taxon>eudicotyledons</taxon>
        <taxon>Gunneridae</taxon>
        <taxon>Pentapetalae</taxon>
        <taxon>rosids</taxon>
        <taxon>malvids</taxon>
        <taxon>Malvales</taxon>
        <taxon>Malvaceae</taxon>
        <taxon>Grewioideae</taxon>
        <taxon>Apeibeae</taxon>
        <taxon>Corchorus</taxon>
    </lineage>
</organism>
<sequence>MERAELVFIAAPTWLVKPVVKFAQLLIDQNDHLSIRFFILIMKLPSDTTIDNYIESKGRICL</sequence>
<evidence type="ECO:0000313" key="1">
    <source>
        <dbReference type="EMBL" id="OMO55659.1"/>
    </source>
</evidence>
<dbReference type="Gramene" id="OMO55659">
    <property type="protein sequence ID" value="OMO55659"/>
    <property type="gene ID" value="CCACVL1_27110"/>
</dbReference>
<dbReference type="AlphaFoldDB" id="A0A1R3GC39"/>
<protein>
    <submittedName>
        <fullName evidence="1">Uncharacterized protein</fullName>
    </submittedName>
</protein>
<reference evidence="1 2" key="1">
    <citation type="submission" date="2013-09" db="EMBL/GenBank/DDBJ databases">
        <title>Corchorus capsularis genome sequencing.</title>
        <authorList>
            <person name="Alam M."/>
            <person name="Haque M.S."/>
            <person name="Islam M.S."/>
            <person name="Emdad E.M."/>
            <person name="Islam M.M."/>
            <person name="Ahmed B."/>
            <person name="Halim A."/>
            <person name="Hossen Q.M.M."/>
            <person name="Hossain M.Z."/>
            <person name="Ahmed R."/>
            <person name="Khan M.M."/>
            <person name="Islam R."/>
            <person name="Rashid M.M."/>
            <person name="Khan S.A."/>
            <person name="Rahman M.S."/>
            <person name="Alam M."/>
        </authorList>
    </citation>
    <scope>NUCLEOTIDE SEQUENCE [LARGE SCALE GENOMIC DNA]</scope>
    <source>
        <strain evidence="2">cv. CVL-1</strain>
        <tissue evidence="1">Whole seedling</tissue>
    </source>
</reference>
<proteinExistence type="predicted"/>
<keyword evidence="2" id="KW-1185">Reference proteome</keyword>
<accession>A0A1R3GC39</accession>